<keyword evidence="3" id="KW-1185">Reference proteome</keyword>
<dbReference type="Proteomes" id="UP000317180">
    <property type="component" value="Unassembled WGS sequence"/>
</dbReference>
<gene>
    <name evidence="2" type="ORF">BAG01nite_47580</name>
</gene>
<dbReference type="RefSeq" id="WP_165329014.1">
    <property type="nucleotide sequence ID" value="NZ_BJOD01000087.1"/>
</dbReference>
<protein>
    <submittedName>
        <fullName evidence="2">Uncharacterized protein</fullName>
    </submittedName>
</protein>
<accession>A0ABQ0SY24</accession>
<evidence type="ECO:0000313" key="3">
    <source>
        <dbReference type="Proteomes" id="UP000317180"/>
    </source>
</evidence>
<evidence type="ECO:0000256" key="1">
    <source>
        <dbReference type="SAM" id="MobiDB-lite"/>
    </source>
</evidence>
<comment type="caution">
    <text evidence="2">The sequence shown here is derived from an EMBL/GenBank/DDBJ whole genome shotgun (WGS) entry which is preliminary data.</text>
</comment>
<proteinExistence type="predicted"/>
<name>A0ABQ0SY24_9BACL</name>
<dbReference type="EMBL" id="BJOD01000087">
    <property type="protein sequence ID" value="GED28656.1"/>
    <property type="molecule type" value="Genomic_DNA"/>
</dbReference>
<feature type="compositionally biased region" description="Polar residues" evidence="1">
    <location>
        <begin position="7"/>
        <end position="23"/>
    </location>
</feature>
<reference evidence="2 3" key="1">
    <citation type="submission" date="2019-06" db="EMBL/GenBank/DDBJ databases">
        <title>Whole genome shotgun sequence of Brevibacillus agri NBRC 15538.</title>
        <authorList>
            <person name="Hosoyama A."/>
            <person name="Uohara A."/>
            <person name="Ohji S."/>
            <person name="Ichikawa N."/>
        </authorList>
    </citation>
    <scope>NUCLEOTIDE SEQUENCE [LARGE SCALE GENOMIC DNA]</scope>
    <source>
        <strain evidence="2 3">NBRC 15538</strain>
    </source>
</reference>
<evidence type="ECO:0000313" key="2">
    <source>
        <dbReference type="EMBL" id="GED28656.1"/>
    </source>
</evidence>
<organism evidence="2 3">
    <name type="scientific">Brevibacillus agri</name>
    <dbReference type="NCBI Taxonomy" id="51101"/>
    <lineage>
        <taxon>Bacteria</taxon>
        <taxon>Bacillati</taxon>
        <taxon>Bacillota</taxon>
        <taxon>Bacilli</taxon>
        <taxon>Bacillales</taxon>
        <taxon>Paenibacillaceae</taxon>
        <taxon>Brevibacillus</taxon>
    </lineage>
</organism>
<sequence length="52" mass="5676">MNDARQDSSATNHTTKQQSNQEKAISLARLAGSAKLNEYVDLIAIMRTAKGK</sequence>
<dbReference type="GeneID" id="82813883"/>
<feature type="region of interest" description="Disordered" evidence="1">
    <location>
        <begin position="1"/>
        <end position="23"/>
    </location>
</feature>